<name>A0A7Y9IBV2_9ACTN</name>
<evidence type="ECO:0000313" key="8">
    <source>
        <dbReference type="Proteomes" id="UP000569914"/>
    </source>
</evidence>
<dbReference type="SUPFAM" id="SSF48498">
    <property type="entry name" value="Tetracyclin repressor-like, C-terminal domain"/>
    <property type="match status" value="1"/>
</dbReference>
<evidence type="ECO:0000256" key="5">
    <source>
        <dbReference type="PROSITE-ProRule" id="PRU00335"/>
    </source>
</evidence>
<dbReference type="PANTHER" id="PTHR30055:SF234">
    <property type="entry name" value="HTH-TYPE TRANSCRIPTIONAL REGULATOR BETI"/>
    <property type="match status" value="1"/>
</dbReference>
<evidence type="ECO:0000259" key="6">
    <source>
        <dbReference type="PROSITE" id="PS50977"/>
    </source>
</evidence>
<proteinExistence type="predicted"/>
<dbReference type="AlphaFoldDB" id="A0A7Y9IBV2"/>
<organism evidence="7 8">
    <name type="scientific">Microlunatus parietis</name>
    <dbReference type="NCBI Taxonomy" id="682979"/>
    <lineage>
        <taxon>Bacteria</taxon>
        <taxon>Bacillati</taxon>
        <taxon>Actinomycetota</taxon>
        <taxon>Actinomycetes</taxon>
        <taxon>Propionibacteriales</taxon>
        <taxon>Propionibacteriaceae</taxon>
        <taxon>Microlunatus</taxon>
    </lineage>
</organism>
<keyword evidence="1" id="KW-0678">Repressor</keyword>
<evidence type="ECO:0000313" key="7">
    <source>
        <dbReference type="EMBL" id="NYE73429.1"/>
    </source>
</evidence>
<dbReference type="InterPro" id="IPR039538">
    <property type="entry name" value="BetI_C"/>
</dbReference>
<feature type="domain" description="HTH tetR-type" evidence="6">
    <location>
        <begin position="5"/>
        <end position="65"/>
    </location>
</feature>
<evidence type="ECO:0000256" key="3">
    <source>
        <dbReference type="ARBA" id="ARBA00023125"/>
    </source>
</evidence>
<feature type="DNA-binding region" description="H-T-H motif" evidence="5">
    <location>
        <begin position="28"/>
        <end position="47"/>
    </location>
</feature>
<reference evidence="7 8" key="1">
    <citation type="submission" date="2020-07" db="EMBL/GenBank/DDBJ databases">
        <title>Sequencing the genomes of 1000 actinobacteria strains.</title>
        <authorList>
            <person name="Klenk H.-P."/>
        </authorList>
    </citation>
    <scope>NUCLEOTIDE SEQUENCE [LARGE SCALE GENOMIC DNA]</scope>
    <source>
        <strain evidence="7 8">DSM 22083</strain>
    </source>
</reference>
<dbReference type="RefSeq" id="WP_179754912.1">
    <property type="nucleotide sequence ID" value="NZ_JACCBU010000001.1"/>
</dbReference>
<dbReference type="GO" id="GO:0000976">
    <property type="term" value="F:transcription cis-regulatory region binding"/>
    <property type="evidence" value="ECO:0007669"/>
    <property type="project" value="TreeGrafter"/>
</dbReference>
<evidence type="ECO:0000256" key="2">
    <source>
        <dbReference type="ARBA" id="ARBA00023015"/>
    </source>
</evidence>
<dbReference type="PANTHER" id="PTHR30055">
    <property type="entry name" value="HTH-TYPE TRANSCRIPTIONAL REGULATOR RUTR"/>
    <property type="match status" value="1"/>
</dbReference>
<evidence type="ECO:0000256" key="4">
    <source>
        <dbReference type="ARBA" id="ARBA00023163"/>
    </source>
</evidence>
<sequence length="191" mass="20715">MTDEPPRGAHILDAAVRLIAADGLAGLSIRAVAAEAGVSVAQVQYYFGSKDALIEAAFDRAGAEFLSLLEPVFRRPPSPRRLRELIMLWLPLDEQREHRVKVWLAFAGAAASHPALAESSRQNDREVAHWFEQELAGLGVADPAVQAAHLLALIDGLALRCLTLPPRTRATLIKQVLDSHLAVLVPGTMHT</sequence>
<evidence type="ECO:0000256" key="1">
    <source>
        <dbReference type="ARBA" id="ARBA00022491"/>
    </source>
</evidence>
<dbReference type="Proteomes" id="UP000569914">
    <property type="component" value="Unassembled WGS sequence"/>
</dbReference>
<gene>
    <name evidence="7" type="ORF">BKA15_004758</name>
</gene>
<dbReference type="Gene3D" id="1.10.357.10">
    <property type="entry name" value="Tetracycline Repressor, domain 2"/>
    <property type="match status" value="1"/>
</dbReference>
<dbReference type="EMBL" id="JACCBU010000001">
    <property type="protein sequence ID" value="NYE73429.1"/>
    <property type="molecule type" value="Genomic_DNA"/>
</dbReference>
<dbReference type="PRINTS" id="PR00455">
    <property type="entry name" value="HTHTETR"/>
</dbReference>
<dbReference type="Pfam" id="PF13977">
    <property type="entry name" value="TetR_C_6"/>
    <property type="match status" value="1"/>
</dbReference>
<dbReference type="GO" id="GO:0003700">
    <property type="term" value="F:DNA-binding transcription factor activity"/>
    <property type="evidence" value="ECO:0007669"/>
    <property type="project" value="TreeGrafter"/>
</dbReference>
<keyword evidence="3 5" id="KW-0238">DNA-binding</keyword>
<accession>A0A7Y9IBV2</accession>
<dbReference type="Pfam" id="PF00440">
    <property type="entry name" value="TetR_N"/>
    <property type="match status" value="1"/>
</dbReference>
<dbReference type="InterPro" id="IPR009057">
    <property type="entry name" value="Homeodomain-like_sf"/>
</dbReference>
<keyword evidence="8" id="KW-1185">Reference proteome</keyword>
<dbReference type="InterPro" id="IPR001647">
    <property type="entry name" value="HTH_TetR"/>
</dbReference>
<dbReference type="SUPFAM" id="SSF46689">
    <property type="entry name" value="Homeodomain-like"/>
    <property type="match status" value="1"/>
</dbReference>
<comment type="caution">
    <text evidence="7">The sequence shown here is derived from an EMBL/GenBank/DDBJ whole genome shotgun (WGS) entry which is preliminary data.</text>
</comment>
<dbReference type="InterPro" id="IPR036271">
    <property type="entry name" value="Tet_transcr_reg_TetR-rel_C_sf"/>
</dbReference>
<dbReference type="InterPro" id="IPR050109">
    <property type="entry name" value="HTH-type_TetR-like_transc_reg"/>
</dbReference>
<dbReference type="PROSITE" id="PS50977">
    <property type="entry name" value="HTH_TETR_2"/>
    <property type="match status" value="1"/>
</dbReference>
<keyword evidence="2" id="KW-0805">Transcription regulation</keyword>
<keyword evidence="4" id="KW-0804">Transcription</keyword>
<protein>
    <submittedName>
        <fullName evidence="7">AcrR family transcriptional regulator</fullName>
    </submittedName>
</protein>